<comment type="caution">
    <text evidence="1">The sequence shown here is derived from an EMBL/GenBank/DDBJ whole genome shotgun (WGS) entry which is preliminary data.</text>
</comment>
<proteinExistence type="predicted"/>
<protein>
    <submittedName>
        <fullName evidence="1">Uncharacterized protein</fullName>
    </submittedName>
</protein>
<evidence type="ECO:0000313" key="2">
    <source>
        <dbReference type="Proteomes" id="UP000762676"/>
    </source>
</evidence>
<dbReference type="AlphaFoldDB" id="A0AAV4F9H2"/>
<organism evidence="1 2">
    <name type="scientific">Elysia marginata</name>
    <dbReference type="NCBI Taxonomy" id="1093978"/>
    <lineage>
        <taxon>Eukaryota</taxon>
        <taxon>Metazoa</taxon>
        <taxon>Spiralia</taxon>
        <taxon>Lophotrochozoa</taxon>
        <taxon>Mollusca</taxon>
        <taxon>Gastropoda</taxon>
        <taxon>Heterobranchia</taxon>
        <taxon>Euthyneura</taxon>
        <taxon>Panpulmonata</taxon>
        <taxon>Sacoglossa</taxon>
        <taxon>Placobranchoidea</taxon>
        <taxon>Plakobranchidae</taxon>
        <taxon>Elysia</taxon>
    </lineage>
</organism>
<name>A0AAV4F9H2_9GAST</name>
<dbReference type="Proteomes" id="UP000762676">
    <property type="component" value="Unassembled WGS sequence"/>
</dbReference>
<evidence type="ECO:0000313" key="1">
    <source>
        <dbReference type="EMBL" id="GFR69491.1"/>
    </source>
</evidence>
<accession>A0AAV4F9H2</accession>
<gene>
    <name evidence="1" type="ORF">ElyMa_003758200</name>
</gene>
<reference evidence="1 2" key="1">
    <citation type="journal article" date="2021" name="Elife">
        <title>Chloroplast acquisition without the gene transfer in kleptoplastic sea slugs, Plakobranchus ocellatus.</title>
        <authorList>
            <person name="Maeda T."/>
            <person name="Takahashi S."/>
            <person name="Yoshida T."/>
            <person name="Shimamura S."/>
            <person name="Takaki Y."/>
            <person name="Nagai Y."/>
            <person name="Toyoda A."/>
            <person name="Suzuki Y."/>
            <person name="Arimoto A."/>
            <person name="Ishii H."/>
            <person name="Satoh N."/>
            <person name="Nishiyama T."/>
            <person name="Hasebe M."/>
            <person name="Maruyama T."/>
            <person name="Minagawa J."/>
            <person name="Obokata J."/>
            <person name="Shigenobu S."/>
        </authorList>
    </citation>
    <scope>NUCLEOTIDE SEQUENCE [LARGE SCALE GENOMIC DNA]</scope>
</reference>
<dbReference type="EMBL" id="BMAT01007711">
    <property type="protein sequence ID" value="GFR69491.1"/>
    <property type="molecule type" value="Genomic_DNA"/>
</dbReference>
<sequence length="85" mass="9427">MPSTAQKPMCSSHRTVPQNHVRWKHLVAAIADNVKKGSYEAPNHHYQSINNAIKVFITVEGSGLPVCGSTPRLVRLAPMKHLLFL</sequence>
<keyword evidence="2" id="KW-1185">Reference proteome</keyword>